<keyword evidence="3" id="KW-1185">Reference proteome</keyword>
<dbReference type="Pfam" id="PF06985">
    <property type="entry name" value="HET"/>
    <property type="match status" value="1"/>
</dbReference>
<gene>
    <name evidence="2" type="ORF">CC78DRAFT_413402</name>
</gene>
<reference evidence="3" key="1">
    <citation type="journal article" date="2020" name="Stud. Mycol.">
        <title>101 Dothideomycetes genomes: A test case for predicting lifestyles and emergence of pathogens.</title>
        <authorList>
            <person name="Haridas S."/>
            <person name="Albert R."/>
            <person name="Binder M."/>
            <person name="Bloem J."/>
            <person name="LaButti K."/>
            <person name="Salamov A."/>
            <person name="Andreopoulos B."/>
            <person name="Baker S."/>
            <person name="Barry K."/>
            <person name="Bills G."/>
            <person name="Bluhm B."/>
            <person name="Cannon C."/>
            <person name="Castanera R."/>
            <person name="Culley D."/>
            <person name="Daum C."/>
            <person name="Ezra D."/>
            <person name="Gonzalez J."/>
            <person name="Henrissat B."/>
            <person name="Kuo A."/>
            <person name="Liang C."/>
            <person name="Lipzen A."/>
            <person name="Lutzoni F."/>
            <person name="Magnuson J."/>
            <person name="Mondo S."/>
            <person name="Nolan M."/>
            <person name="Ohm R."/>
            <person name="Pangilinan J."/>
            <person name="Park H.-J."/>
            <person name="Ramirez L."/>
            <person name="Alfaro M."/>
            <person name="Sun H."/>
            <person name="Tritt A."/>
            <person name="Yoshinaga Y."/>
            <person name="Zwiers L.-H."/>
            <person name="Turgeon B."/>
            <person name="Goodwin S."/>
            <person name="Spatafora J."/>
            <person name="Crous P."/>
            <person name="Grigoriev I."/>
        </authorList>
    </citation>
    <scope>NUCLEOTIDE SEQUENCE [LARGE SCALE GENOMIC DNA]</scope>
    <source>
        <strain evidence="3">CBS 304.66</strain>
    </source>
</reference>
<dbReference type="InterPro" id="IPR010730">
    <property type="entry name" value="HET"/>
</dbReference>
<evidence type="ECO:0000259" key="1">
    <source>
        <dbReference type="Pfam" id="PF06985"/>
    </source>
</evidence>
<dbReference type="PANTHER" id="PTHR33112:SF16">
    <property type="entry name" value="HETEROKARYON INCOMPATIBILITY DOMAIN-CONTAINING PROTEIN"/>
    <property type="match status" value="1"/>
</dbReference>
<dbReference type="OrthoDB" id="2958217at2759"/>
<comment type="caution">
    <text evidence="2">The sequence shown here is derived from an EMBL/GenBank/DDBJ whole genome shotgun (WGS) entry which is preliminary data.</text>
</comment>
<protein>
    <recommendedName>
        <fullName evidence="1">Heterokaryon incompatibility domain-containing protein</fullName>
    </recommendedName>
</protein>
<name>A0A9P4K0I2_9PLEO</name>
<evidence type="ECO:0000313" key="3">
    <source>
        <dbReference type="Proteomes" id="UP000800093"/>
    </source>
</evidence>
<evidence type="ECO:0000313" key="2">
    <source>
        <dbReference type="EMBL" id="KAF2260347.1"/>
    </source>
</evidence>
<dbReference type="Proteomes" id="UP000800093">
    <property type="component" value="Unassembled WGS sequence"/>
</dbReference>
<sequence>LTGTFQDATYTTAGIGLEYLWIDYPCIYQDSKEDWIKESATMAPVHENTTCTISAAVVSNSHYG</sequence>
<dbReference type="EMBL" id="ML986683">
    <property type="protein sequence ID" value="KAF2260347.1"/>
    <property type="molecule type" value="Genomic_DNA"/>
</dbReference>
<proteinExistence type="predicted"/>
<feature type="non-terminal residue" evidence="2">
    <location>
        <position position="64"/>
    </location>
</feature>
<feature type="domain" description="Heterokaryon incompatibility" evidence="1">
    <location>
        <begin position="1"/>
        <end position="63"/>
    </location>
</feature>
<dbReference type="AlphaFoldDB" id="A0A9P4K0I2"/>
<dbReference type="PANTHER" id="PTHR33112">
    <property type="entry name" value="DOMAIN PROTEIN, PUTATIVE-RELATED"/>
    <property type="match status" value="1"/>
</dbReference>
<organism evidence="2 3">
    <name type="scientific">Lojkania enalia</name>
    <dbReference type="NCBI Taxonomy" id="147567"/>
    <lineage>
        <taxon>Eukaryota</taxon>
        <taxon>Fungi</taxon>
        <taxon>Dikarya</taxon>
        <taxon>Ascomycota</taxon>
        <taxon>Pezizomycotina</taxon>
        <taxon>Dothideomycetes</taxon>
        <taxon>Pleosporomycetidae</taxon>
        <taxon>Pleosporales</taxon>
        <taxon>Pleosporales incertae sedis</taxon>
        <taxon>Lojkania</taxon>
    </lineage>
</organism>
<feature type="non-terminal residue" evidence="2">
    <location>
        <position position="1"/>
    </location>
</feature>
<accession>A0A9P4K0I2</accession>